<evidence type="ECO:0000256" key="2">
    <source>
        <dbReference type="ARBA" id="ARBA00022679"/>
    </source>
</evidence>
<dbReference type="GO" id="GO:0004756">
    <property type="term" value="F:selenide, water dikinase activity"/>
    <property type="evidence" value="ECO:0007669"/>
    <property type="project" value="UniProtKB-UniRule"/>
</dbReference>
<feature type="binding site" description="in other chain" evidence="9">
    <location>
        <position position="55"/>
    </location>
    <ligand>
        <name>ATP</name>
        <dbReference type="ChEBI" id="CHEBI:30616"/>
        <note>ligand shared between dimeric partners</note>
    </ligand>
</feature>
<comment type="function">
    <text evidence="9">Synthesizes selenophosphate from selenide and ATP.</text>
</comment>
<dbReference type="HOGENOM" id="CLU_032859_0_1_7"/>
<name>Q2IEW9_ANADE</name>
<dbReference type="eggNOG" id="COG0709">
    <property type="taxonomic scope" value="Bacteria"/>
</dbReference>
<feature type="binding site" evidence="9">
    <location>
        <position position="192"/>
    </location>
    <ligand>
        <name>Mg(2+)</name>
        <dbReference type="ChEBI" id="CHEBI:18420"/>
    </ligand>
</feature>
<evidence type="ECO:0000256" key="5">
    <source>
        <dbReference type="ARBA" id="ARBA00022777"/>
    </source>
</evidence>
<organism evidence="12 13">
    <name type="scientific">Anaeromyxobacter dehalogenans (strain 2CP-C)</name>
    <dbReference type="NCBI Taxonomy" id="290397"/>
    <lineage>
        <taxon>Bacteria</taxon>
        <taxon>Pseudomonadati</taxon>
        <taxon>Myxococcota</taxon>
        <taxon>Myxococcia</taxon>
        <taxon>Myxococcales</taxon>
        <taxon>Cystobacterineae</taxon>
        <taxon>Anaeromyxobacteraceae</taxon>
        <taxon>Anaeromyxobacter</taxon>
    </lineage>
</organism>
<dbReference type="GO" id="GO:0016260">
    <property type="term" value="P:selenocysteine biosynthetic process"/>
    <property type="evidence" value="ECO:0007669"/>
    <property type="project" value="InterPro"/>
</dbReference>
<comment type="subunit">
    <text evidence="9">Homodimer.</text>
</comment>
<dbReference type="SUPFAM" id="SSF55326">
    <property type="entry name" value="PurM N-terminal domain-like"/>
    <property type="match status" value="1"/>
</dbReference>
<comment type="catalytic activity">
    <reaction evidence="9">
        <text>hydrogenselenide + ATP + H2O = selenophosphate + AMP + phosphate + 2 H(+)</text>
        <dbReference type="Rhea" id="RHEA:18737"/>
        <dbReference type="ChEBI" id="CHEBI:15377"/>
        <dbReference type="ChEBI" id="CHEBI:15378"/>
        <dbReference type="ChEBI" id="CHEBI:16144"/>
        <dbReference type="ChEBI" id="CHEBI:29317"/>
        <dbReference type="ChEBI" id="CHEBI:30616"/>
        <dbReference type="ChEBI" id="CHEBI:43474"/>
        <dbReference type="ChEBI" id="CHEBI:456215"/>
        <dbReference type="EC" id="2.7.9.3"/>
    </reaction>
</comment>
<dbReference type="InterPro" id="IPR036921">
    <property type="entry name" value="PurM-like_N_sf"/>
</dbReference>
<dbReference type="Gene3D" id="3.90.650.10">
    <property type="entry name" value="PurM-like C-terminal domain"/>
    <property type="match status" value="1"/>
</dbReference>
<dbReference type="Gene3D" id="3.30.1330.10">
    <property type="entry name" value="PurM-like, N-terminal domain"/>
    <property type="match status" value="1"/>
</dbReference>
<dbReference type="FunFam" id="3.30.1330.10:FF:000003">
    <property type="entry name" value="Selenide, water dikinase"/>
    <property type="match status" value="1"/>
</dbReference>
<feature type="binding site" evidence="9">
    <location>
        <position position="15"/>
    </location>
    <ligand>
        <name>Mg(2+)</name>
        <dbReference type="ChEBI" id="CHEBI:18420"/>
    </ligand>
</feature>
<proteinExistence type="inferred from homology"/>
<evidence type="ECO:0000256" key="7">
    <source>
        <dbReference type="ARBA" id="ARBA00022842"/>
    </source>
</evidence>
<evidence type="ECO:0000256" key="1">
    <source>
        <dbReference type="ARBA" id="ARBA00008026"/>
    </source>
</evidence>
<dbReference type="KEGG" id="ade:Adeh_3363"/>
<dbReference type="NCBIfam" id="TIGR00476">
    <property type="entry name" value="selD"/>
    <property type="match status" value="1"/>
</dbReference>
<keyword evidence="8 9" id="KW-0711">Selenium</keyword>
<dbReference type="InterPro" id="IPR023061">
    <property type="entry name" value="SelD_I"/>
</dbReference>
<dbReference type="GO" id="GO:0000287">
    <property type="term" value="F:magnesium ion binding"/>
    <property type="evidence" value="ECO:0007669"/>
    <property type="project" value="UniProtKB-UniRule"/>
</dbReference>
<gene>
    <name evidence="9" type="primary">selD</name>
    <name evidence="12" type="ordered locus">Adeh_3363</name>
</gene>
<feature type="binding site" description="in other chain" evidence="9">
    <location>
        <position position="32"/>
    </location>
    <ligand>
        <name>ATP</name>
        <dbReference type="ChEBI" id="CHEBI:30616"/>
        <note>ligand shared between dimeric partners</note>
    </ligand>
</feature>
<dbReference type="Pfam" id="PF02769">
    <property type="entry name" value="AIRS_C"/>
    <property type="match status" value="1"/>
</dbReference>
<dbReference type="PANTHER" id="PTHR10256">
    <property type="entry name" value="SELENIDE, WATER DIKINASE"/>
    <property type="match status" value="1"/>
</dbReference>
<dbReference type="NCBIfam" id="NF002098">
    <property type="entry name" value="PRK00943.1"/>
    <property type="match status" value="1"/>
</dbReference>
<evidence type="ECO:0000256" key="6">
    <source>
        <dbReference type="ARBA" id="ARBA00022840"/>
    </source>
</evidence>
<evidence type="ECO:0000256" key="4">
    <source>
        <dbReference type="ARBA" id="ARBA00022741"/>
    </source>
</evidence>
<keyword evidence="3 9" id="KW-0479">Metal-binding</keyword>
<evidence type="ECO:0000313" key="13">
    <source>
        <dbReference type="Proteomes" id="UP000001935"/>
    </source>
</evidence>
<comment type="caution">
    <text evidence="9">Lacks conserved residue(s) required for the propagation of feature annotation.</text>
</comment>
<keyword evidence="7 9" id="KW-0460">Magnesium</keyword>
<dbReference type="CDD" id="cd02195">
    <property type="entry name" value="SelD"/>
    <property type="match status" value="1"/>
</dbReference>
<evidence type="ECO:0000259" key="11">
    <source>
        <dbReference type="Pfam" id="PF02769"/>
    </source>
</evidence>
<keyword evidence="4 9" id="KW-0547">Nucleotide-binding</keyword>
<dbReference type="HAMAP" id="MF_00625">
    <property type="entry name" value="SelD"/>
    <property type="match status" value="1"/>
</dbReference>
<dbReference type="Proteomes" id="UP000001935">
    <property type="component" value="Chromosome"/>
</dbReference>
<dbReference type="EC" id="2.7.9.3" evidence="9"/>
<evidence type="ECO:0000256" key="3">
    <source>
        <dbReference type="ARBA" id="ARBA00022723"/>
    </source>
</evidence>
<comment type="similarity">
    <text evidence="1 9">Belongs to the selenophosphate synthase 1 family. Class I subfamily.</text>
</comment>
<dbReference type="STRING" id="290397.Adeh_3363"/>
<dbReference type="SUPFAM" id="SSF56042">
    <property type="entry name" value="PurM C-terminal domain-like"/>
    <property type="match status" value="1"/>
</dbReference>
<dbReference type="PANTHER" id="PTHR10256:SF0">
    <property type="entry name" value="INACTIVE SELENIDE, WATER DIKINASE-LIKE PROTEIN-RELATED"/>
    <property type="match status" value="1"/>
</dbReference>
<evidence type="ECO:0000256" key="9">
    <source>
        <dbReference type="HAMAP-Rule" id="MF_00625"/>
    </source>
</evidence>
<dbReference type="Pfam" id="PF00586">
    <property type="entry name" value="AIRS"/>
    <property type="match status" value="1"/>
</dbReference>
<accession>Q2IEW9</accession>
<dbReference type="AlphaFoldDB" id="Q2IEW9"/>
<dbReference type="PIRSF" id="PIRSF036407">
    <property type="entry name" value="Selenphspht_syn"/>
    <property type="match status" value="1"/>
</dbReference>
<dbReference type="EMBL" id="CP000251">
    <property type="protein sequence ID" value="ABC83130.1"/>
    <property type="molecule type" value="Genomic_DNA"/>
</dbReference>
<dbReference type="InterPro" id="IPR004536">
    <property type="entry name" value="SPS/SelD"/>
</dbReference>
<feature type="binding site" evidence="9">
    <location>
        <position position="55"/>
    </location>
    <ligand>
        <name>Mg(2+)</name>
        <dbReference type="ChEBI" id="CHEBI:18420"/>
    </ligand>
</feature>
<dbReference type="InterPro" id="IPR016188">
    <property type="entry name" value="PurM-like_N"/>
</dbReference>
<keyword evidence="6 9" id="KW-0067">ATP-binding</keyword>
<evidence type="ECO:0000259" key="10">
    <source>
        <dbReference type="Pfam" id="PF00586"/>
    </source>
</evidence>
<dbReference type="GO" id="GO:0005737">
    <property type="term" value="C:cytoplasm"/>
    <property type="evidence" value="ECO:0007669"/>
    <property type="project" value="TreeGrafter"/>
</dbReference>
<feature type="binding site" evidence="9">
    <location>
        <begin position="103"/>
        <end position="105"/>
    </location>
    <ligand>
        <name>ATP</name>
        <dbReference type="ChEBI" id="CHEBI:30616"/>
        <note>ligand shared between dimeric partners</note>
    </ligand>
</feature>
<dbReference type="GO" id="GO:0005524">
    <property type="term" value="F:ATP binding"/>
    <property type="evidence" value="ECO:0007669"/>
    <property type="project" value="UniProtKB-UniRule"/>
</dbReference>
<keyword evidence="5 9" id="KW-0418">Kinase</keyword>
<keyword evidence="2 9" id="KW-0808">Transferase</keyword>
<feature type="domain" description="PurM-like C-terminal" evidence="11">
    <location>
        <begin position="133"/>
        <end position="308"/>
    </location>
</feature>
<dbReference type="InterPro" id="IPR010918">
    <property type="entry name" value="PurM-like_C_dom"/>
</dbReference>
<evidence type="ECO:0000313" key="12">
    <source>
        <dbReference type="EMBL" id="ABC83130.1"/>
    </source>
</evidence>
<reference evidence="12 13" key="1">
    <citation type="submission" date="2006-01" db="EMBL/GenBank/DDBJ databases">
        <title>Complete sequence of Anaeromyxobacter dehalogenans 2CP-C.</title>
        <authorList>
            <consortium name="US DOE Joint Genome Institute"/>
            <person name="Copeland A."/>
            <person name="Lucas S."/>
            <person name="Lapidus A."/>
            <person name="Barry K."/>
            <person name="Detter J.C."/>
            <person name="Glavina T."/>
            <person name="Hammon N."/>
            <person name="Israni S."/>
            <person name="Pitluck S."/>
            <person name="Brettin T."/>
            <person name="Bruce D."/>
            <person name="Han C."/>
            <person name="Tapia R."/>
            <person name="Gilna P."/>
            <person name="Kiss H."/>
            <person name="Schmutz J."/>
            <person name="Larimer F."/>
            <person name="Land M."/>
            <person name="Kyrpides N."/>
            <person name="Anderson I."/>
            <person name="Sanford R.A."/>
            <person name="Ritalahti K.M."/>
            <person name="Thomas H.S."/>
            <person name="Kirby J.R."/>
            <person name="Zhulin I.B."/>
            <person name="Loeffler F.E."/>
            <person name="Richardson P."/>
        </authorList>
    </citation>
    <scope>NUCLEOTIDE SEQUENCE [LARGE SCALE GENOMIC DNA]</scope>
    <source>
        <strain evidence="12 13">2CP-C</strain>
    </source>
</reference>
<feature type="binding site" description="in other chain" evidence="9">
    <location>
        <begin position="12"/>
        <end position="14"/>
    </location>
    <ligand>
        <name>ATP</name>
        <dbReference type="ChEBI" id="CHEBI:30616"/>
        <note>ligand shared between dimeric partners</note>
    </ligand>
</feature>
<evidence type="ECO:0000256" key="8">
    <source>
        <dbReference type="ARBA" id="ARBA00023266"/>
    </source>
</evidence>
<comment type="cofactor">
    <cofactor evidence="9">
        <name>Mg(2+)</name>
        <dbReference type="ChEBI" id="CHEBI:18420"/>
    </cofactor>
    <text evidence="9">Binds 1 Mg(2+) ion per monomer.</text>
</comment>
<sequence length="314" mass="32066">MDDPRVLVGHSTRDDAAVYALDAERAIVETVDFFTPVVDDPYWFGRIGAANAFSDIWAMGAKPLFALNLVAWPVKTLPMEMLGEVLRGGAEVARLAGAPVLGGHSIDDPEPKYGMAVTGLVHPDRVLRNVGARPGDRLLLTKPLGSGIITTAIKRGIAPAPMIDAAIELMSGLNRAAGEALAESGAVRALTDVTGFGLLGHAWEMAEGSGVALRLHAGAVPVLAGVLDLAAKDVLPGGSKANLAWVAPALRVAPGVAEALPAVLADAQTNGGLLAAVDGARAGAVLEALRAAGVAAVEVGEVLPGDPPRIELVP</sequence>
<dbReference type="InterPro" id="IPR036676">
    <property type="entry name" value="PurM-like_C_sf"/>
</dbReference>
<protein>
    <recommendedName>
        <fullName evidence="9">Selenide, water dikinase</fullName>
        <ecNumber evidence="9">2.7.9.3</ecNumber>
    </recommendedName>
    <alternativeName>
        <fullName evidence="9">Selenium donor protein</fullName>
    </alternativeName>
    <alternativeName>
        <fullName evidence="9">Selenophosphate synthase</fullName>
    </alternativeName>
</protein>
<feature type="domain" description="PurM-like N-terminal" evidence="10">
    <location>
        <begin position="14"/>
        <end position="121"/>
    </location>
</feature>